<evidence type="ECO:0008006" key="4">
    <source>
        <dbReference type="Google" id="ProtNLM"/>
    </source>
</evidence>
<keyword evidence="3" id="KW-1185">Reference proteome</keyword>
<accession>A0A0J8D599</accession>
<dbReference type="Gene3D" id="3.55.40.10">
    <property type="entry name" value="minor pseudopilin epsh domain"/>
    <property type="match status" value="1"/>
</dbReference>
<gene>
    <name evidence="2" type="ORF">CLCY_2c00900</name>
</gene>
<protein>
    <recommendedName>
        <fullName evidence="4">Prepilin-type N-terminal cleavage/methylation domain-containing protein</fullName>
    </recommendedName>
</protein>
<reference evidence="2 3" key="1">
    <citation type="submission" date="2015-06" db="EMBL/GenBank/DDBJ databases">
        <title>Draft genome sequence of the purine-degrading Clostridium cylindrosporum HC-1 (DSM 605).</title>
        <authorList>
            <person name="Poehlein A."/>
            <person name="Schiel-Bengelsdorf B."/>
            <person name="Bengelsdorf F."/>
            <person name="Daniel R."/>
            <person name="Duerre P."/>
        </authorList>
    </citation>
    <scope>NUCLEOTIDE SEQUENCE [LARGE SCALE GENOMIC DNA]</scope>
    <source>
        <strain evidence="2 3">DSM 605</strain>
    </source>
</reference>
<keyword evidence="1" id="KW-0812">Transmembrane</keyword>
<evidence type="ECO:0000313" key="2">
    <source>
        <dbReference type="EMBL" id="KMT21330.1"/>
    </source>
</evidence>
<dbReference type="EMBL" id="LFVU01000027">
    <property type="protein sequence ID" value="KMT21330.1"/>
    <property type="molecule type" value="Genomic_DNA"/>
</dbReference>
<keyword evidence="1" id="KW-1133">Transmembrane helix</keyword>
<dbReference type="PATRIC" id="fig|1121307.3.peg.947"/>
<evidence type="ECO:0000256" key="1">
    <source>
        <dbReference type="SAM" id="Phobius"/>
    </source>
</evidence>
<dbReference type="STRING" id="1121307.CLCY_2c00900"/>
<evidence type="ECO:0000313" key="3">
    <source>
        <dbReference type="Proteomes" id="UP000036756"/>
    </source>
</evidence>
<name>A0A0J8D599_CLOCY</name>
<sequence>MGYINKKMYKRGITYIEVISSLFIITIIFTLIFPFVIKGKTSSLDSVTKQVVGKLKYGKSLAIANNASVYIRFLNLDNGGYKSLEFYLNDKKQQDYKLPSGFVIITNNNDLYNKNVVFKSDGTLNHRATTLKVRDVNSKKEASVTLTIGYTRIMRVN</sequence>
<organism evidence="2 3">
    <name type="scientific">Clostridium cylindrosporum DSM 605</name>
    <dbReference type="NCBI Taxonomy" id="1121307"/>
    <lineage>
        <taxon>Bacteria</taxon>
        <taxon>Bacillati</taxon>
        <taxon>Bacillota</taxon>
        <taxon>Clostridia</taxon>
        <taxon>Eubacteriales</taxon>
        <taxon>Clostridiaceae</taxon>
        <taxon>Clostridium</taxon>
    </lineage>
</organism>
<dbReference type="OrthoDB" id="1955385at2"/>
<dbReference type="AlphaFoldDB" id="A0A0J8D599"/>
<keyword evidence="1" id="KW-0472">Membrane</keyword>
<proteinExistence type="predicted"/>
<comment type="caution">
    <text evidence="2">The sequence shown here is derived from an EMBL/GenBank/DDBJ whole genome shotgun (WGS) entry which is preliminary data.</text>
</comment>
<dbReference type="Proteomes" id="UP000036756">
    <property type="component" value="Unassembled WGS sequence"/>
</dbReference>
<feature type="transmembrane region" description="Helical" evidence="1">
    <location>
        <begin position="12"/>
        <end position="37"/>
    </location>
</feature>